<dbReference type="Proteomes" id="UP000002173">
    <property type="component" value="Chromosome 2"/>
</dbReference>
<keyword evidence="2" id="KW-1185">Reference proteome</keyword>
<name>A7ATT8_BABBO</name>
<dbReference type="KEGG" id="bbo:BBOV_II003940"/>
<evidence type="ECO:0000313" key="1">
    <source>
        <dbReference type="EMBL" id="EDO06349.1"/>
    </source>
</evidence>
<dbReference type="GeneID" id="5478146"/>
<proteinExistence type="predicted"/>
<comment type="caution">
    <text evidence="1">The sequence shown here is derived from an EMBL/GenBank/DDBJ whole genome shotgun (WGS) entry which is preliminary data.</text>
</comment>
<dbReference type="InParanoid" id="A7ATT8"/>
<gene>
    <name evidence="1" type="ORF">BBOV_II003940</name>
</gene>
<accession>A7ATT8</accession>
<dbReference type="VEuPathDB" id="PiroplasmaDB:BBOV_II003940"/>
<protein>
    <submittedName>
        <fullName evidence="1">Uncharacterized protein</fullName>
    </submittedName>
</protein>
<sequence>MAIDDDVSIKFGGRLVFRKRKQGKTEKSYLQYFKRGSTVFIQIARRIITDDRIFTTNYTLRELKPQLVPFKMIKDFLKGPLLLTLDLKNADINPLIAECDSFLPEGRAWALLTYPYKGRKACIPKHILRAQGLTYISPVLHIDLLENDENYISSVSSHSDRIDISKDENSIVLFIGAPNVSKERVLHIPVVEGGYFKPKNIFGLNAKDYEFQLSPGVPSSSVVYINVGGTETWYADVVVLANLKRGSWYYTQHAIANLRHRSEFRVKVVNSTFNFELYEEHPEEYITHVDVFDNLIDHMQFVVVNMLVCKSQMKSLRTMDDYETVRNVYSRDVQNNPSIYTHHSTPQCDCLIDKLYNINVDEPILDIVLTGPNTLLGCQIDDPIA</sequence>
<dbReference type="EMBL" id="AAXT01000003">
    <property type="protein sequence ID" value="EDO06349.1"/>
    <property type="molecule type" value="Genomic_DNA"/>
</dbReference>
<dbReference type="AlphaFoldDB" id="A7ATT8"/>
<organism evidence="1 2">
    <name type="scientific">Babesia bovis</name>
    <dbReference type="NCBI Taxonomy" id="5865"/>
    <lineage>
        <taxon>Eukaryota</taxon>
        <taxon>Sar</taxon>
        <taxon>Alveolata</taxon>
        <taxon>Apicomplexa</taxon>
        <taxon>Aconoidasida</taxon>
        <taxon>Piroplasmida</taxon>
        <taxon>Babesiidae</taxon>
        <taxon>Babesia</taxon>
    </lineage>
</organism>
<evidence type="ECO:0000313" key="2">
    <source>
        <dbReference type="Proteomes" id="UP000002173"/>
    </source>
</evidence>
<reference evidence="1 2" key="1">
    <citation type="journal article" date="2007" name="PLoS Pathog.">
        <title>Genome sequence of Babesia bovis and comparative analysis of apicomplexan hemoprotozoa.</title>
        <authorList>
            <person name="Brayton K.A."/>
            <person name="Lau A.O.T."/>
            <person name="Herndon D.R."/>
            <person name="Hannick L."/>
            <person name="Kappmeyer L.S."/>
            <person name="Berens S.J."/>
            <person name="Bidwell S.L."/>
            <person name="Brown W.C."/>
            <person name="Crabtree J."/>
            <person name="Fadrosh D."/>
            <person name="Feldblum T."/>
            <person name="Forberger H.A."/>
            <person name="Haas B.J."/>
            <person name="Howell J.M."/>
            <person name="Khouri H."/>
            <person name="Koo H."/>
            <person name="Mann D.J."/>
            <person name="Norimine J."/>
            <person name="Paulsen I.T."/>
            <person name="Radune D."/>
            <person name="Ren Q."/>
            <person name="Smith R.K. Jr."/>
            <person name="Suarez C.E."/>
            <person name="White O."/>
            <person name="Wortman J.R."/>
            <person name="Knowles D.P. Jr."/>
            <person name="McElwain T.F."/>
            <person name="Nene V.M."/>
        </authorList>
    </citation>
    <scope>NUCLEOTIDE SEQUENCE [LARGE SCALE GENOMIC DNA]</scope>
    <source>
        <strain evidence="1">T2Bo</strain>
    </source>
</reference>